<evidence type="ECO:0000256" key="1">
    <source>
        <dbReference type="SAM" id="MobiDB-lite"/>
    </source>
</evidence>
<dbReference type="Proteomes" id="UP000632740">
    <property type="component" value="Unassembled WGS sequence"/>
</dbReference>
<accession>A0A919P7B1</accession>
<gene>
    <name evidence="3" type="ORF">Cch01nite_43190</name>
</gene>
<proteinExistence type="predicted"/>
<comment type="caution">
    <text evidence="3">The sequence shown here is derived from an EMBL/GenBank/DDBJ whole genome shotgun (WGS) entry which is preliminary data.</text>
</comment>
<dbReference type="SUPFAM" id="SSF49478">
    <property type="entry name" value="Cna protein B-type domain"/>
    <property type="match status" value="2"/>
</dbReference>
<feature type="transmembrane region" description="Helical" evidence="2">
    <location>
        <begin position="631"/>
        <end position="652"/>
    </location>
</feature>
<dbReference type="GO" id="GO:0005975">
    <property type="term" value="P:carbohydrate metabolic process"/>
    <property type="evidence" value="ECO:0007669"/>
    <property type="project" value="UniProtKB-ARBA"/>
</dbReference>
<keyword evidence="4" id="KW-1185">Reference proteome</keyword>
<keyword evidence="2" id="KW-1133">Transmembrane helix</keyword>
<evidence type="ECO:0000313" key="4">
    <source>
        <dbReference type="Proteomes" id="UP000632740"/>
    </source>
</evidence>
<keyword evidence="2" id="KW-0472">Membrane</keyword>
<dbReference type="Pfam" id="PF13620">
    <property type="entry name" value="CarboxypepD_reg"/>
    <property type="match status" value="1"/>
</dbReference>
<organism evidence="3 4">
    <name type="scientific">Cellulomonas chitinilytica</name>
    <dbReference type="NCBI Taxonomy" id="398759"/>
    <lineage>
        <taxon>Bacteria</taxon>
        <taxon>Bacillati</taxon>
        <taxon>Actinomycetota</taxon>
        <taxon>Actinomycetes</taxon>
        <taxon>Micrococcales</taxon>
        <taxon>Cellulomonadaceae</taxon>
        <taxon>Cellulomonas</taxon>
    </lineage>
</organism>
<evidence type="ECO:0000256" key="2">
    <source>
        <dbReference type="SAM" id="Phobius"/>
    </source>
</evidence>
<dbReference type="EMBL" id="BONK01000021">
    <property type="protein sequence ID" value="GIG23595.1"/>
    <property type="molecule type" value="Genomic_DNA"/>
</dbReference>
<keyword evidence="2" id="KW-0812">Transmembrane</keyword>
<reference evidence="3" key="1">
    <citation type="submission" date="2021-01" db="EMBL/GenBank/DDBJ databases">
        <title>Whole genome shotgun sequence of Cellulomonas chitinilytica NBRC 110799.</title>
        <authorList>
            <person name="Komaki H."/>
            <person name="Tamura T."/>
        </authorList>
    </citation>
    <scope>NUCLEOTIDE SEQUENCE</scope>
    <source>
        <strain evidence="3">NBRC 110799</strain>
    </source>
</reference>
<protein>
    <submittedName>
        <fullName evidence="3">Uncharacterized protein</fullName>
    </submittedName>
</protein>
<evidence type="ECO:0000313" key="3">
    <source>
        <dbReference type="EMBL" id="GIG23595.1"/>
    </source>
</evidence>
<feature type="compositionally biased region" description="Low complexity" evidence="1">
    <location>
        <begin position="14"/>
        <end position="24"/>
    </location>
</feature>
<name>A0A919P7B1_9CELL</name>
<dbReference type="InterPro" id="IPR008969">
    <property type="entry name" value="CarboxyPept-like_regulatory"/>
</dbReference>
<dbReference type="AlphaFoldDB" id="A0A919P7B1"/>
<feature type="region of interest" description="Disordered" evidence="1">
    <location>
        <begin position="1"/>
        <end position="24"/>
    </location>
</feature>
<dbReference type="SUPFAM" id="SSF49464">
    <property type="entry name" value="Carboxypeptidase regulatory domain-like"/>
    <property type="match status" value="1"/>
</dbReference>
<sequence>MPRRALDPRALLTGSRPSRPGSLRRTVRVGATAVVAASLLWPAVGAQALAGPAERASVGTDAAADQEATASLSGRVTDGTGAPLEGVRVQVLGDGPPAVYTAADGTWSVVDVVAGPHVLRFVLTGPDGDTHSLYWNGTRYGTHAFTWLPTLDAGEDRSGLDVTFVDNGATGTVTSAGAPVAGATVGFYRSPSDPSPATTVTTAADGTWTARWLRPDSYAVRVTPPDGSGLAPAWWNYDGTSYGSLFFDGTARTLPPVDVALSAESRLGGRVVDEAGRPVAGLRVALWTGRNRPFLAEYATTAADGTYTFHNLDASSYTVQVAPDFHWSGSDWAVKEFLGGALAVRGAVWTAVGAQQEATVADLVLRAGGTISGSVVAEPGWDGPGISVELLAPDGSVVASVPAQDNADGPDFATSGAIPAGEYRLRAPMPGDGYWWLGGTSFETARVLDLRPGGAIDDVELVLSDAFAGVPPEPDVALTEDNRGGLSVAGPVAAGGTAAIAGLEQPASSYVWLAPAAPGVASRLAAAGAAFQGLGYGQVGADGTLRFTIPAGVVAGAYRVAVTTPGGFLTGWADVTVTAATGPSGSVPAGPSAAAPGAAAAPSPATAAASSASTSARPAQRSGVLATTGFGGAWVAGAALAAVLLGAGLLVLRRRSA</sequence>
<dbReference type="InterPro" id="IPR013783">
    <property type="entry name" value="Ig-like_fold"/>
</dbReference>
<dbReference type="Gene3D" id="2.60.40.10">
    <property type="entry name" value="Immunoglobulins"/>
    <property type="match status" value="2"/>
</dbReference>